<feature type="domain" description="SnoaL-like" evidence="1">
    <location>
        <begin position="9"/>
        <end position="87"/>
    </location>
</feature>
<dbReference type="InterPro" id="IPR037401">
    <property type="entry name" value="SnoaL-like"/>
</dbReference>
<evidence type="ECO:0000313" key="3">
    <source>
        <dbReference type="Proteomes" id="UP000600139"/>
    </source>
</evidence>
<dbReference type="Pfam" id="PF12680">
    <property type="entry name" value="SnoaL_2"/>
    <property type="match status" value="1"/>
</dbReference>
<evidence type="ECO:0000313" key="2">
    <source>
        <dbReference type="EMBL" id="MBK1817738.1"/>
    </source>
</evidence>
<proteinExistence type="predicted"/>
<comment type="caution">
    <text evidence="2">The sequence shown here is derived from an EMBL/GenBank/DDBJ whole genome shotgun (WGS) entry which is preliminary data.</text>
</comment>
<dbReference type="EMBL" id="JAENIK010000012">
    <property type="protein sequence ID" value="MBK1817738.1"/>
    <property type="molecule type" value="Genomic_DNA"/>
</dbReference>
<dbReference type="InterPro" id="IPR032710">
    <property type="entry name" value="NTF2-like_dom_sf"/>
</dbReference>
<sequence>MNPPDIIIRYFNAANAGNIDEACDCFASDAAVSDEGQTHEGNQSIRTWIDSTTKKYHPQVEMLRIGKKDTILCVTGLVSGDFPGSPAELDYQFTLQNNTISNLSIG</sequence>
<accession>A0A934R889</accession>
<reference evidence="2" key="1">
    <citation type="submission" date="2021-01" db="EMBL/GenBank/DDBJ databases">
        <title>Modified the classification status of verrucomicrobia.</title>
        <authorList>
            <person name="Feng X."/>
        </authorList>
    </citation>
    <scope>NUCLEOTIDE SEQUENCE</scope>
    <source>
        <strain evidence="2">JCM 18052</strain>
    </source>
</reference>
<dbReference type="Gene3D" id="3.10.450.50">
    <property type="match status" value="1"/>
</dbReference>
<dbReference type="AlphaFoldDB" id="A0A934R889"/>
<dbReference type="Proteomes" id="UP000600139">
    <property type="component" value="Unassembled WGS sequence"/>
</dbReference>
<evidence type="ECO:0000259" key="1">
    <source>
        <dbReference type="Pfam" id="PF12680"/>
    </source>
</evidence>
<dbReference type="RefSeq" id="WP_200352669.1">
    <property type="nucleotide sequence ID" value="NZ_BAABHZ010000001.1"/>
</dbReference>
<dbReference type="SUPFAM" id="SSF54427">
    <property type="entry name" value="NTF2-like"/>
    <property type="match status" value="1"/>
</dbReference>
<protein>
    <submittedName>
        <fullName evidence="2">Nuclear transport factor 2 family protein</fullName>
    </submittedName>
</protein>
<organism evidence="2 3">
    <name type="scientific">Luteolibacter yonseiensis</name>
    <dbReference type="NCBI Taxonomy" id="1144680"/>
    <lineage>
        <taxon>Bacteria</taxon>
        <taxon>Pseudomonadati</taxon>
        <taxon>Verrucomicrobiota</taxon>
        <taxon>Verrucomicrobiia</taxon>
        <taxon>Verrucomicrobiales</taxon>
        <taxon>Verrucomicrobiaceae</taxon>
        <taxon>Luteolibacter</taxon>
    </lineage>
</organism>
<gene>
    <name evidence="2" type="ORF">JIN84_19115</name>
</gene>
<name>A0A934R889_9BACT</name>
<keyword evidence="3" id="KW-1185">Reference proteome</keyword>